<sequence>SYFALKNLNCPPDVLRTILERGNDDKVSEYASHNPNCPIETKIRWMQATGQIGKEDPSKHIIEKEKEKEKEPVDEDLEKLRSLVSKRKFNLKKYAEENYYTSLVARNPIIIPSLQYFS</sequence>
<name>X1FBX1_9ZZZZ</name>
<dbReference type="AlphaFoldDB" id="X1FBX1"/>
<protein>
    <submittedName>
        <fullName evidence="1">Uncharacterized protein</fullName>
    </submittedName>
</protein>
<proteinExistence type="predicted"/>
<organism evidence="1">
    <name type="scientific">marine sediment metagenome</name>
    <dbReference type="NCBI Taxonomy" id="412755"/>
    <lineage>
        <taxon>unclassified sequences</taxon>
        <taxon>metagenomes</taxon>
        <taxon>ecological metagenomes</taxon>
    </lineage>
</organism>
<reference evidence="1" key="1">
    <citation type="journal article" date="2014" name="Front. Microbiol.">
        <title>High frequency of phylogenetically diverse reductive dehalogenase-homologous genes in deep subseafloor sedimentary metagenomes.</title>
        <authorList>
            <person name="Kawai M."/>
            <person name="Futagami T."/>
            <person name="Toyoda A."/>
            <person name="Takaki Y."/>
            <person name="Nishi S."/>
            <person name="Hori S."/>
            <person name="Arai W."/>
            <person name="Tsubouchi T."/>
            <person name="Morono Y."/>
            <person name="Uchiyama I."/>
            <person name="Ito T."/>
            <person name="Fujiyama A."/>
            <person name="Inagaki F."/>
            <person name="Takami H."/>
        </authorList>
    </citation>
    <scope>NUCLEOTIDE SEQUENCE</scope>
    <source>
        <strain evidence="1">Expedition CK06-06</strain>
    </source>
</reference>
<comment type="caution">
    <text evidence="1">The sequence shown here is derived from an EMBL/GenBank/DDBJ whole genome shotgun (WGS) entry which is preliminary data.</text>
</comment>
<gene>
    <name evidence="1" type="ORF">S01H4_55419</name>
</gene>
<evidence type="ECO:0000313" key="1">
    <source>
        <dbReference type="EMBL" id="GAH18263.1"/>
    </source>
</evidence>
<dbReference type="EMBL" id="BART01031985">
    <property type="protein sequence ID" value="GAH18263.1"/>
    <property type="molecule type" value="Genomic_DNA"/>
</dbReference>
<feature type="non-terminal residue" evidence="1">
    <location>
        <position position="1"/>
    </location>
</feature>
<accession>X1FBX1</accession>